<comment type="similarity">
    <text evidence="4">Belongs to the peroxiredoxin-like PRXL2 family. PRXL2A subfamily.</text>
</comment>
<dbReference type="SUPFAM" id="SSF52833">
    <property type="entry name" value="Thioredoxin-like"/>
    <property type="match status" value="1"/>
</dbReference>
<reference evidence="9 10" key="1">
    <citation type="journal article" date="2024" name="Nat. Commun.">
        <title>Phylogenomics reveals the evolutionary origins of lichenization in chlorophyte algae.</title>
        <authorList>
            <person name="Puginier C."/>
            <person name="Libourel C."/>
            <person name="Otte J."/>
            <person name="Skaloud P."/>
            <person name="Haon M."/>
            <person name="Grisel S."/>
            <person name="Petersen M."/>
            <person name="Berrin J.G."/>
            <person name="Delaux P.M."/>
            <person name="Dal Grande F."/>
            <person name="Keller J."/>
        </authorList>
    </citation>
    <scope>NUCLEOTIDE SEQUENCE [LARGE SCALE GENOMIC DNA]</scope>
    <source>
        <strain evidence="9 10">SAG 2043</strain>
    </source>
</reference>
<evidence type="ECO:0000256" key="2">
    <source>
        <dbReference type="ARBA" id="ARBA00022490"/>
    </source>
</evidence>
<evidence type="ECO:0000256" key="7">
    <source>
        <dbReference type="ARBA" id="ARBA00032129"/>
    </source>
</evidence>
<organism evidence="9 10">
    <name type="scientific">[Myrmecia] bisecta</name>
    <dbReference type="NCBI Taxonomy" id="41462"/>
    <lineage>
        <taxon>Eukaryota</taxon>
        <taxon>Viridiplantae</taxon>
        <taxon>Chlorophyta</taxon>
        <taxon>core chlorophytes</taxon>
        <taxon>Trebouxiophyceae</taxon>
        <taxon>Trebouxiales</taxon>
        <taxon>Trebouxiaceae</taxon>
        <taxon>Myrmecia</taxon>
    </lineage>
</organism>
<keyword evidence="10" id="KW-1185">Reference proteome</keyword>
<protein>
    <recommendedName>
        <fullName evidence="5">Peroxiredoxin-like 2A</fullName>
    </recommendedName>
    <alternativeName>
        <fullName evidence="7">Peroxiredoxin-like 2 activated in M-CSF stimulated monocytes</fullName>
    </alternativeName>
    <alternativeName>
        <fullName evidence="6">Redox-regulatory protein FAM213A</fullName>
    </alternativeName>
</protein>
<comment type="subcellular location">
    <subcellularLocation>
        <location evidence="1">Cytoplasm</location>
    </subcellularLocation>
</comment>
<dbReference type="EMBL" id="JALJOR010000004">
    <property type="protein sequence ID" value="KAK9818166.1"/>
    <property type="molecule type" value="Genomic_DNA"/>
</dbReference>
<evidence type="ECO:0000256" key="3">
    <source>
        <dbReference type="ARBA" id="ARBA00023284"/>
    </source>
</evidence>
<dbReference type="InterPro" id="IPR032801">
    <property type="entry name" value="PXL2A/B/C"/>
</dbReference>
<evidence type="ECO:0000256" key="4">
    <source>
        <dbReference type="ARBA" id="ARBA00023787"/>
    </source>
</evidence>
<evidence type="ECO:0000256" key="1">
    <source>
        <dbReference type="ARBA" id="ARBA00004496"/>
    </source>
</evidence>
<evidence type="ECO:0000313" key="9">
    <source>
        <dbReference type="EMBL" id="KAK9818166.1"/>
    </source>
</evidence>
<keyword evidence="2" id="KW-0963">Cytoplasm</keyword>
<dbReference type="InterPro" id="IPR036249">
    <property type="entry name" value="Thioredoxin-like_sf"/>
</dbReference>
<keyword evidence="3" id="KW-0676">Redox-active center</keyword>
<dbReference type="Gene3D" id="3.40.30.10">
    <property type="entry name" value="Glutaredoxin"/>
    <property type="match status" value="1"/>
</dbReference>
<dbReference type="Proteomes" id="UP001489004">
    <property type="component" value="Unassembled WGS sequence"/>
</dbReference>
<evidence type="ECO:0000313" key="10">
    <source>
        <dbReference type="Proteomes" id="UP001489004"/>
    </source>
</evidence>
<gene>
    <name evidence="9" type="ORF">WJX72_008085</name>
</gene>
<sequence length="215" mass="23541">MTKVGQASPASSLDEDFSHGNTETLPPLSAVGDASLRNDFGETSIARQLWANQPVLILCLRRPGCIMCRAEARKLFGLKPTLDSLGVRMVCIVHEWLPAEAAAFKPAYWGGELYLDEEKQLFKALGGGQLRKGSHLTLLNPRSSVWKNVKEAKTVVDDHNFKGSGLILGGLFVMRPGEGGVEYMFVEQNFGDHASQDAVIEACRRATAYKAHPTR</sequence>
<evidence type="ECO:0000256" key="6">
    <source>
        <dbReference type="ARBA" id="ARBA00032058"/>
    </source>
</evidence>
<evidence type="ECO:0000256" key="5">
    <source>
        <dbReference type="ARBA" id="ARBA00023849"/>
    </source>
</evidence>
<dbReference type="Pfam" id="PF13911">
    <property type="entry name" value="AhpC-TSA_2"/>
    <property type="match status" value="1"/>
</dbReference>
<dbReference type="GO" id="GO:0005737">
    <property type="term" value="C:cytoplasm"/>
    <property type="evidence" value="ECO:0007669"/>
    <property type="project" value="UniProtKB-SubCell"/>
</dbReference>
<accession>A0AAW1Q873</accession>
<feature type="region of interest" description="Disordered" evidence="8">
    <location>
        <begin position="1"/>
        <end position="30"/>
    </location>
</feature>
<dbReference type="PANTHER" id="PTHR28630:SF31">
    <property type="entry name" value="PEROXIREDOXIN-LIKE 2A"/>
    <property type="match status" value="1"/>
</dbReference>
<comment type="caution">
    <text evidence="9">The sequence shown here is derived from an EMBL/GenBank/DDBJ whole genome shotgun (WGS) entry which is preliminary data.</text>
</comment>
<proteinExistence type="inferred from homology"/>
<dbReference type="PANTHER" id="PTHR28630">
    <property type="match status" value="1"/>
</dbReference>
<dbReference type="AlphaFoldDB" id="A0AAW1Q873"/>
<evidence type="ECO:0000256" key="8">
    <source>
        <dbReference type="SAM" id="MobiDB-lite"/>
    </source>
</evidence>
<name>A0AAW1Q873_9CHLO</name>